<reference evidence="3" key="3">
    <citation type="submission" date="2023-05" db="EMBL/GenBank/DDBJ databases">
        <authorList>
            <person name="Smith C.H."/>
        </authorList>
    </citation>
    <scope>NUCLEOTIDE SEQUENCE</scope>
    <source>
        <strain evidence="3">CHS0354</strain>
        <tissue evidence="3">Mantle</tissue>
    </source>
</reference>
<organism evidence="3 4">
    <name type="scientific">Potamilus streckersoni</name>
    <dbReference type="NCBI Taxonomy" id="2493646"/>
    <lineage>
        <taxon>Eukaryota</taxon>
        <taxon>Metazoa</taxon>
        <taxon>Spiralia</taxon>
        <taxon>Lophotrochozoa</taxon>
        <taxon>Mollusca</taxon>
        <taxon>Bivalvia</taxon>
        <taxon>Autobranchia</taxon>
        <taxon>Heteroconchia</taxon>
        <taxon>Palaeoheterodonta</taxon>
        <taxon>Unionida</taxon>
        <taxon>Unionoidea</taxon>
        <taxon>Unionidae</taxon>
        <taxon>Ambleminae</taxon>
        <taxon>Lampsilini</taxon>
        <taxon>Potamilus</taxon>
    </lineage>
</organism>
<dbReference type="EMBL" id="JAEAOA010002345">
    <property type="protein sequence ID" value="KAK3590020.1"/>
    <property type="molecule type" value="Genomic_DNA"/>
</dbReference>
<evidence type="ECO:0000256" key="1">
    <source>
        <dbReference type="SAM" id="Coils"/>
    </source>
</evidence>
<keyword evidence="1" id="KW-0175">Coiled coil</keyword>
<reference evidence="3" key="2">
    <citation type="journal article" date="2021" name="Genome Biol. Evol.">
        <title>Developing a high-quality reference genome for a parasitic bivalve with doubly uniparental inheritance (Bivalvia: Unionida).</title>
        <authorList>
            <person name="Smith C.H."/>
        </authorList>
    </citation>
    <scope>NUCLEOTIDE SEQUENCE</scope>
    <source>
        <strain evidence="3">CHS0354</strain>
        <tissue evidence="3">Mantle</tissue>
    </source>
</reference>
<evidence type="ECO:0000313" key="4">
    <source>
        <dbReference type="Proteomes" id="UP001195483"/>
    </source>
</evidence>
<dbReference type="InterPro" id="IPR039679">
    <property type="entry name" value="NRBF2"/>
</dbReference>
<protein>
    <recommendedName>
        <fullName evidence="2">Nuclear receptor-binding factor 2 MIT domain-containing protein</fullName>
    </recommendedName>
</protein>
<dbReference type="Pfam" id="PF17169">
    <property type="entry name" value="NRBF2_MIT"/>
    <property type="match status" value="1"/>
</dbReference>
<dbReference type="GO" id="GO:0006914">
    <property type="term" value="P:autophagy"/>
    <property type="evidence" value="ECO:0007669"/>
    <property type="project" value="InterPro"/>
</dbReference>
<proteinExistence type="predicted"/>
<reference evidence="3" key="1">
    <citation type="journal article" date="2021" name="Genome Biol. Evol.">
        <title>A High-Quality Reference Genome for a Parasitic Bivalve with Doubly Uniparental Inheritance (Bivalvia: Unionida).</title>
        <authorList>
            <person name="Smith C.H."/>
        </authorList>
    </citation>
    <scope>NUCLEOTIDE SEQUENCE</scope>
    <source>
        <strain evidence="3">CHS0354</strain>
    </source>
</reference>
<dbReference type="PANTHER" id="PTHR14964:SF2">
    <property type="entry name" value="NUCLEAR RECEPTOR-BINDING FACTOR 2"/>
    <property type="match status" value="1"/>
</dbReference>
<dbReference type="AlphaFoldDB" id="A0AAE0SEW2"/>
<keyword evidence="4" id="KW-1185">Reference proteome</keyword>
<feature type="domain" description="Nuclear receptor-binding factor 2 MIT" evidence="2">
    <location>
        <begin position="1"/>
        <end position="75"/>
    </location>
</feature>
<evidence type="ECO:0000259" key="2">
    <source>
        <dbReference type="Pfam" id="PF17169"/>
    </source>
</evidence>
<gene>
    <name evidence="3" type="ORF">CHS0354_041045</name>
</gene>
<evidence type="ECO:0000313" key="3">
    <source>
        <dbReference type="EMBL" id="KAK3590020.1"/>
    </source>
</evidence>
<name>A0AAE0SEW2_9BIVA</name>
<dbReference type="PANTHER" id="PTHR14964">
    <property type="entry name" value="NUCLEAR RECEPTOR BINDING FACTOR 2"/>
    <property type="match status" value="1"/>
</dbReference>
<dbReference type="InterPro" id="IPR033393">
    <property type="entry name" value="NRBF2_MIT"/>
</dbReference>
<dbReference type="Gene3D" id="1.20.58.80">
    <property type="entry name" value="Phosphotransferase system, lactose/cellobiose-type IIA subunit"/>
    <property type="match status" value="1"/>
</dbReference>
<sequence>MDSPLNLAHQHARRAEMMMKSGKIDEAVASHIRTAENILLAMQTTSSEHALESMKLQHRYHLKQTDLLYERQRRIEILQIQRTKTAQRNQVVQTDIQGPVISLKLESNQQTIPVNPSLLGPSFPSSVKKGDNGPLNISGQSIPCGSSNFDDNSVYRTISGTDSLLGYLIRRRQNPDGQDLNSFHSGVPVERVHFSKQLPNQSKEEEEITLSLIKNNEDLKKHVQHLLKEVDELSKDKQILTEKLKQLESSNQYDLEALLADIPDGPLLLPSLELPPLQNPQFDFDKFNAISYSTRNDDPFQL</sequence>
<comment type="caution">
    <text evidence="3">The sequence shown here is derived from an EMBL/GenBank/DDBJ whole genome shotgun (WGS) entry which is preliminary data.</text>
</comment>
<feature type="coiled-coil region" evidence="1">
    <location>
        <begin position="216"/>
        <end position="250"/>
    </location>
</feature>
<dbReference type="Proteomes" id="UP001195483">
    <property type="component" value="Unassembled WGS sequence"/>
</dbReference>
<dbReference type="SUPFAM" id="SSF140361">
    <property type="entry name" value="MIT domain-like"/>
    <property type="match status" value="1"/>
</dbReference>
<accession>A0AAE0SEW2</accession>